<evidence type="ECO:0000256" key="1">
    <source>
        <dbReference type="ARBA" id="ARBA00023157"/>
    </source>
</evidence>
<name>A0A7R8CCQ0_LEPSM</name>
<sequence>MGCTPNSNRITNGVATEEGEIPWQVSIIYVYKDITLNSVCGGSIIGTNYVLTAAHCFDGITVDGVKHYKDLELSSVFAGGYLEIQSGKEYKMRKILVHPAYKRPKPWPCQLYGNRNNEGGF</sequence>
<dbReference type="PROSITE" id="PS00134">
    <property type="entry name" value="TRYPSIN_HIS"/>
    <property type="match status" value="1"/>
</dbReference>
<organism evidence="2 3">
    <name type="scientific">Lepeophtheirus salmonis</name>
    <name type="common">Salmon louse</name>
    <name type="synonym">Caligus salmonis</name>
    <dbReference type="NCBI Taxonomy" id="72036"/>
    <lineage>
        <taxon>Eukaryota</taxon>
        <taxon>Metazoa</taxon>
        <taxon>Ecdysozoa</taxon>
        <taxon>Arthropoda</taxon>
        <taxon>Crustacea</taxon>
        <taxon>Multicrustacea</taxon>
        <taxon>Hexanauplia</taxon>
        <taxon>Copepoda</taxon>
        <taxon>Siphonostomatoida</taxon>
        <taxon>Caligidae</taxon>
        <taxon>Lepeophtheirus</taxon>
    </lineage>
</organism>
<dbReference type="InterPro" id="IPR018114">
    <property type="entry name" value="TRYPSIN_HIS"/>
</dbReference>
<dbReference type="PROSITE" id="PS50240">
    <property type="entry name" value="TRYPSIN_DOM"/>
    <property type="match status" value="1"/>
</dbReference>
<reference evidence="2" key="1">
    <citation type="submission" date="2021-02" db="EMBL/GenBank/DDBJ databases">
        <authorList>
            <person name="Bekaert M."/>
        </authorList>
    </citation>
    <scope>NUCLEOTIDE SEQUENCE</scope>
    <source>
        <strain evidence="2">IoA-00</strain>
    </source>
</reference>
<keyword evidence="3" id="KW-1185">Reference proteome</keyword>
<accession>A0A7R8CCQ0</accession>
<dbReference type="GO" id="GO:0004252">
    <property type="term" value="F:serine-type endopeptidase activity"/>
    <property type="evidence" value="ECO:0007669"/>
    <property type="project" value="UniProtKB-EC"/>
</dbReference>
<keyword evidence="1" id="KW-1015">Disulfide bond</keyword>
<dbReference type="Gene3D" id="2.40.10.10">
    <property type="entry name" value="Trypsin-like serine proteases"/>
    <property type="match status" value="1"/>
</dbReference>
<proteinExistence type="predicted"/>
<dbReference type="GO" id="GO:0006508">
    <property type="term" value="P:proteolysis"/>
    <property type="evidence" value="ECO:0007669"/>
    <property type="project" value="InterPro"/>
</dbReference>
<dbReference type="EMBL" id="HG994580">
    <property type="protein sequence ID" value="CAF2773479.1"/>
    <property type="molecule type" value="Genomic_DNA"/>
</dbReference>
<dbReference type="InterPro" id="IPR009003">
    <property type="entry name" value="Peptidase_S1_PA"/>
</dbReference>
<dbReference type="PANTHER" id="PTHR24253">
    <property type="entry name" value="TRANSMEMBRANE PROTEASE SERINE"/>
    <property type="match status" value="1"/>
</dbReference>
<keyword evidence="2" id="KW-0378">Hydrolase</keyword>
<evidence type="ECO:0000313" key="3">
    <source>
        <dbReference type="Proteomes" id="UP000675881"/>
    </source>
</evidence>
<dbReference type="PANTHER" id="PTHR24253:SF153">
    <property type="entry name" value="SERINE PROTEASE HEPSIN"/>
    <property type="match status" value="1"/>
</dbReference>
<dbReference type="AlphaFoldDB" id="A0A7R8CCQ0"/>
<dbReference type="Pfam" id="PF00089">
    <property type="entry name" value="Trypsin"/>
    <property type="match status" value="1"/>
</dbReference>
<dbReference type="SUPFAM" id="SSF50494">
    <property type="entry name" value="Trypsin-like serine proteases"/>
    <property type="match status" value="1"/>
</dbReference>
<dbReference type="InterPro" id="IPR001254">
    <property type="entry name" value="Trypsin_dom"/>
</dbReference>
<dbReference type="Proteomes" id="UP000675881">
    <property type="component" value="Chromosome 1"/>
</dbReference>
<gene>
    <name evidence="2" type="ORF">LSAA_1397</name>
</gene>
<dbReference type="EC" id="3.4.21.34" evidence="2"/>
<dbReference type="InterPro" id="IPR043504">
    <property type="entry name" value="Peptidase_S1_PA_chymotrypsin"/>
</dbReference>
<protein>
    <submittedName>
        <fullName evidence="2">KLKB1</fullName>
        <ecNumber evidence="2">3.4.21.34</ecNumber>
    </submittedName>
</protein>
<evidence type="ECO:0000313" key="2">
    <source>
        <dbReference type="EMBL" id="CAF2773479.1"/>
    </source>
</evidence>